<accession>A0A450SGJ5</accession>
<sequence length="176" mass="20060">MEQYYLINKKPLQIFILIDLMMVMVFMLLSKPDSEFPGNFVLDASDGYIDGTKISLHGQYDDILASLVSENGVLVEVEEKEISSFFVGMDCWGGICKEKIRSNIPFQHAKIYFPDKIMTLVYSLASNYCKELKCDGRIYIRSGTGEVFLCSGKDEYFYTIFDGELMADSKCKPNLK</sequence>
<evidence type="ECO:0000256" key="1">
    <source>
        <dbReference type="SAM" id="Phobius"/>
    </source>
</evidence>
<keyword evidence="1" id="KW-0472">Membrane</keyword>
<protein>
    <submittedName>
        <fullName evidence="2">Uncharacterized protein</fullName>
    </submittedName>
</protein>
<keyword evidence="1" id="KW-1133">Transmembrane helix</keyword>
<feature type="transmembrane region" description="Helical" evidence="1">
    <location>
        <begin position="12"/>
        <end position="29"/>
    </location>
</feature>
<name>A0A450SGJ5_9GAMM</name>
<gene>
    <name evidence="2" type="ORF">BECKFW1821B_GA0114236_101137</name>
</gene>
<dbReference type="EMBL" id="CAADFD010000011">
    <property type="protein sequence ID" value="VFJ52158.1"/>
    <property type="molecule type" value="Genomic_DNA"/>
</dbReference>
<keyword evidence="1" id="KW-0812">Transmembrane</keyword>
<dbReference type="AlphaFoldDB" id="A0A450SGJ5"/>
<organism evidence="2">
    <name type="scientific">Candidatus Kentrum sp. FW</name>
    <dbReference type="NCBI Taxonomy" id="2126338"/>
    <lineage>
        <taxon>Bacteria</taxon>
        <taxon>Pseudomonadati</taxon>
        <taxon>Pseudomonadota</taxon>
        <taxon>Gammaproteobacteria</taxon>
        <taxon>Candidatus Kentrum</taxon>
    </lineage>
</organism>
<reference evidence="2" key="1">
    <citation type="submission" date="2019-02" db="EMBL/GenBank/DDBJ databases">
        <authorList>
            <person name="Gruber-Vodicka R. H."/>
            <person name="Seah K. B. B."/>
        </authorList>
    </citation>
    <scope>NUCLEOTIDE SEQUENCE</scope>
    <source>
        <strain evidence="2">BECK_BZ106</strain>
    </source>
</reference>
<proteinExistence type="predicted"/>
<evidence type="ECO:0000313" key="2">
    <source>
        <dbReference type="EMBL" id="VFJ52158.1"/>
    </source>
</evidence>